<dbReference type="AlphaFoldDB" id="A0A1I2HBR4"/>
<dbReference type="PANTHER" id="PTHR30015">
    <property type="entry name" value="MRR RESTRICTION SYSTEM PROTEIN"/>
    <property type="match status" value="1"/>
</dbReference>
<organism evidence="3 4">
    <name type="scientific">Sulfitobacter brevis</name>
    <dbReference type="NCBI Taxonomy" id="74348"/>
    <lineage>
        <taxon>Bacteria</taxon>
        <taxon>Pseudomonadati</taxon>
        <taxon>Pseudomonadota</taxon>
        <taxon>Alphaproteobacteria</taxon>
        <taxon>Rhodobacterales</taxon>
        <taxon>Roseobacteraceae</taxon>
        <taxon>Sulfitobacter</taxon>
    </lineage>
</organism>
<gene>
    <name evidence="3" type="ORF">SAMN04488523_1472</name>
</gene>
<dbReference type="Pfam" id="PF04471">
    <property type="entry name" value="Mrr_cat"/>
    <property type="match status" value="1"/>
</dbReference>
<dbReference type="InterPro" id="IPR011856">
    <property type="entry name" value="tRNA_endonuc-like_dom_sf"/>
</dbReference>
<dbReference type="Gene3D" id="3.40.1350.10">
    <property type="match status" value="1"/>
</dbReference>
<feature type="domain" description="Restriction endonuclease type IV Mrr" evidence="2">
    <location>
        <begin position="129"/>
        <end position="231"/>
    </location>
</feature>
<feature type="transmembrane region" description="Helical" evidence="1">
    <location>
        <begin position="6"/>
        <end position="28"/>
    </location>
</feature>
<keyword evidence="1" id="KW-1133">Transmembrane helix</keyword>
<proteinExistence type="predicted"/>
<sequence length="240" mass="26532">METIFTLAIIATVGTLLILAVRFPAWLINGMYRKSAINKFRDAVEAHKDTLAKKRMRLVSRDDYGNLKGEAWNAEIQYFFENVIRPSLSDRELEAIWEIADEVAQDEIENVVLPLSLAKAGELSFSPDMSPIDFEYFVAGIFQSSGWDAEVSKASGDQGADVVASRDGCKVVVQCKLYSKPVGNKAVQEVIAARQYYDSDLAYVVTNSTFTRSASQLAAASSVRLLHYSDIEDELAVAIS</sequence>
<dbReference type="GO" id="GO:0015666">
    <property type="term" value="F:restriction endodeoxyribonuclease activity"/>
    <property type="evidence" value="ECO:0007669"/>
    <property type="project" value="TreeGrafter"/>
</dbReference>
<keyword evidence="1" id="KW-0812">Transmembrane</keyword>
<dbReference type="EMBL" id="FOMW01000047">
    <property type="protein sequence ID" value="SFF27614.1"/>
    <property type="molecule type" value="Genomic_DNA"/>
</dbReference>
<dbReference type="RefSeq" id="WP_177209566.1">
    <property type="nucleotide sequence ID" value="NZ_FOMW01000047.1"/>
</dbReference>
<dbReference type="InterPro" id="IPR052906">
    <property type="entry name" value="Type_IV_Methyl-Rstrct_Enzyme"/>
</dbReference>
<dbReference type="InterPro" id="IPR007560">
    <property type="entry name" value="Restrct_endonuc_IV_Mrr"/>
</dbReference>
<evidence type="ECO:0000313" key="3">
    <source>
        <dbReference type="EMBL" id="SFF27614.1"/>
    </source>
</evidence>
<dbReference type="PANTHER" id="PTHR30015:SF6">
    <property type="entry name" value="SLL1429 PROTEIN"/>
    <property type="match status" value="1"/>
</dbReference>
<dbReference type="Proteomes" id="UP000198977">
    <property type="component" value="Unassembled WGS sequence"/>
</dbReference>
<dbReference type="GO" id="GO:0003677">
    <property type="term" value="F:DNA binding"/>
    <property type="evidence" value="ECO:0007669"/>
    <property type="project" value="InterPro"/>
</dbReference>
<keyword evidence="4" id="KW-1185">Reference proteome</keyword>
<keyword evidence="1" id="KW-0472">Membrane</keyword>
<evidence type="ECO:0000259" key="2">
    <source>
        <dbReference type="Pfam" id="PF04471"/>
    </source>
</evidence>
<protein>
    <submittedName>
        <fullName evidence="3">Restriction system protein</fullName>
    </submittedName>
</protein>
<dbReference type="InterPro" id="IPR011335">
    <property type="entry name" value="Restrct_endonuc-II-like"/>
</dbReference>
<dbReference type="GO" id="GO:0009307">
    <property type="term" value="P:DNA restriction-modification system"/>
    <property type="evidence" value="ECO:0007669"/>
    <property type="project" value="InterPro"/>
</dbReference>
<dbReference type="SUPFAM" id="SSF52980">
    <property type="entry name" value="Restriction endonuclease-like"/>
    <property type="match status" value="1"/>
</dbReference>
<evidence type="ECO:0000256" key="1">
    <source>
        <dbReference type="SAM" id="Phobius"/>
    </source>
</evidence>
<reference evidence="3 4" key="1">
    <citation type="submission" date="2016-10" db="EMBL/GenBank/DDBJ databases">
        <authorList>
            <person name="de Groot N.N."/>
        </authorList>
    </citation>
    <scope>NUCLEOTIDE SEQUENCE [LARGE SCALE GENOMIC DNA]</scope>
    <source>
        <strain evidence="3 4">DSM 11443</strain>
    </source>
</reference>
<evidence type="ECO:0000313" key="4">
    <source>
        <dbReference type="Proteomes" id="UP000198977"/>
    </source>
</evidence>
<name>A0A1I2HBR4_9RHOB</name>
<accession>A0A1I2HBR4</accession>